<dbReference type="GO" id="GO:0008092">
    <property type="term" value="F:cytoskeletal protein binding"/>
    <property type="evidence" value="ECO:0007669"/>
    <property type="project" value="InterPro"/>
</dbReference>
<feature type="compositionally biased region" description="Acidic residues" evidence="12">
    <location>
        <begin position="37"/>
        <end position="47"/>
    </location>
</feature>
<keyword evidence="6 11" id="KW-0677">Repeat</keyword>
<feature type="region of interest" description="Disordered" evidence="12">
    <location>
        <begin position="20"/>
        <end position="52"/>
    </location>
</feature>
<comment type="domain">
    <text evidence="11">A pair of annexin repeats may form one binding site for calcium and phospholipid.</text>
</comment>
<dbReference type="GO" id="GO:0004859">
    <property type="term" value="F:phospholipase inhibitor activity"/>
    <property type="evidence" value="ECO:0007669"/>
    <property type="project" value="InterPro"/>
</dbReference>
<dbReference type="PRINTS" id="PR00196">
    <property type="entry name" value="ANNEXIN"/>
</dbReference>
<gene>
    <name evidence="14" type="ORF">J4Q44_G00348550</name>
</gene>
<dbReference type="AlphaFoldDB" id="A0AAN8KXV7"/>
<feature type="chain" id="PRO_5042934283" description="Annexin" evidence="13">
    <location>
        <begin position="20"/>
        <end position="404"/>
    </location>
</feature>
<dbReference type="GO" id="GO:0005886">
    <property type="term" value="C:plasma membrane"/>
    <property type="evidence" value="ECO:0007669"/>
    <property type="project" value="TreeGrafter"/>
</dbReference>
<dbReference type="EMBL" id="JAGTTL010000035">
    <property type="protein sequence ID" value="KAK6294025.1"/>
    <property type="molecule type" value="Genomic_DNA"/>
</dbReference>
<evidence type="ECO:0000256" key="4">
    <source>
        <dbReference type="ARBA" id="ARBA00022530"/>
    </source>
</evidence>
<dbReference type="GO" id="GO:0005544">
    <property type="term" value="F:calcium-dependent phospholipid binding"/>
    <property type="evidence" value="ECO:0007669"/>
    <property type="project" value="UniProtKB-KW"/>
</dbReference>
<dbReference type="Pfam" id="PF00191">
    <property type="entry name" value="Annexin"/>
    <property type="match status" value="4"/>
</dbReference>
<dbReference type="GO" id="GO:0001786">
    <property type="term" value="F:phosphatidylserine binding"/>
    <property type="evidence" value="ECO:0007669"/>
    <property type="project" value="TreeGrafter"/>
</dbReference>
<dbReference type="PANTHER" id="PTHR10502:SF18">
    <property type="entry name" value="ANNEXIN A2-RELATED"/>
    <property type="match status" value="1"/>
</dbReference>
<keyword evidence="13" id="KW-0732">Signal</keyword>
<evidence type="ECO:0000313" key="15">
    <source>
        <dbReference type="Proteomes" id="UP001356427"/>
    </source>
</evidence>
<dbReference type="FunFam" id="1.10.220.10:FF:000002">
    <property type="entry name" value="Annexin"/>
    <property type="match status" value="1"/>
</dbReference>
<keyword evidence="15" id="KW-1185">Reference proteome</keyword>
<dbReference type="GO" id="GO:0005604">
    <property type="term" value="C:basement membrane"/>
    <property type="evidence" value="ECO:0007669"/>
    <property type="project" value="UniProtKB-SubCell"/>
</dbReference>
<evidence type="ECO:0000256" key="11">
    <source>
        <dbReference type="RuleBase" id="RU003540"/>
    </source>
</evidence>
<keyword evidence="10 11" id="KW-0111">Calcium/phospholipid-binding</keyword>
<dbReference type="PROSITE" id="PS51897">
    <property type="entry name" value="ANNEXIN_2"/>
    <property type="match status" value="4"/>
</dbReference>
<dbReference type="GO" id="GO:0005509">
    <property type="term" value="F:calcium ion binding"/>
    <property type="evidence" value="ECO:0007669"/>
    <property type="project" value="InterPro"/>
</dbReference>
<accession>A0AAN8KXV7</accession>
<keyword evidence="9 11" id="KW-0041">Annexin</keyword>
<keyword evidence="3" id="KW-0964">Secreted</keyword>
<evidence type="ECO:0000256" key="6">
    <source>
        <dbReference type="ARBA" id="ARBA00022737"/>
    </source>
</evidence>
<feature type="signal peptide" evidence="13">
    <location>
        <begin position="1"/>
        <end position="19"/>
    </location>
</feature>
<evidence type="ECO:0000256" key="8">
    <source>
        <dbReference type="ARBA" id="ARBA00022869"/>
    </source>
</evidence>
<comment type="caution">
    <text evidence="14">The sequence shown here is derived from an EMBL/GenBank/DDBJ whole genome shotgun (WGS) entry which is preliminary data.</text>
</comment>
<evidence type="ECO:0000256" key="13">
    <source>
        <dbReference type="SAM" id="SignalP"/>
    </source>
</evidence>
<keyword evidence="7 11" id="KW-0106">Calcium</keyword>
<dbReference type="PROSITE" id="PS00223">
    <property type="entry name" value="ANNEXIN_1"/>
    <property type="match status" value="2"/>
</dbReference>
<dbReference type="InterPro" id="IPR018502">
    <property type="entry name" value="Annexin_repeat"/>
</dbReference>
<evidence type="ECO:0000256" key="9">
    <source>
        <dbReference type="ARBA" id="ARBA00023216"/>
    </source>
</evidence>
<dbReference type="GO" id="GO:0005634">
    <property type="term" value="C:nucleus"/>
    <property type="evidence" value="ECO:0007669"/>
    <property type="project" value="TreeGrafter"/>
</dbReference>
<proteinExistence type="inferred from homology"/>
<evidence type="ECO:0000256" key="10">
    <source>
        <dbReference type="ARBA" id="ARBA00023302"/>
    </source>
</evidence>
<dbReference type="SMART" id="SM00335">
    <property type="entry name" value="ANX"/>
    <property type="match status" value="4"/>
</dbReference>
<protein>
    <recommendedName>
        <fullName evidence="11">Annexin</fullName>
    </recommendedName>
</protein>
<reference evidence="14 15" key="1">
    <citation type="submission" date="2021-04" db="EMBL/GenBank/DDBJ databases">
        <authorList>
            <person name="De Guttry C."/>
            <person name="Zahm M."/>
            <person name="Klopp C."/>
            <person name="Cabau C."/>
            <person name="Louis A."/>
            <person name="Berthelot C."/>
            <person name="Parey E."/>
            <person name="Roest Crollius H."/>
            <person name="Montfort J."/>
            <person name="Robinson-Rechavi M."/>
            <person name="Bucao C."/>
            <person name="Bouchez O."/>
            <person name="Gislard M."/>
            <person name="Lluch J."/>
            <person name="Milhes M."/>
            <person name="Lampietro C."/>
            <person name="Lopez Roques C."/>
            <person name="Donnadieu C."/>
            <person name="Braasch I."/>
            <person name="Desvignes T."/>
            <person name="Postlethwait J."/>
            <person name="Bobe J."/>
            <person name="Wedekind C."/>
            <person name="Guiguen Y."/>
        </authorList>
    </citation>
    <scope>NUCLEOTIDE SEQUENCE [LARGE SCALE GENOMIC DNA]</scope>
    <source>
        <strain evidence="14">Cs_M1</strain>
        <tissue evidence="14">Blood</tissue>
    </source>
</reference>
<keyword evidence="4" id="KW-0272">Extracellular matrix</keyword>
<name>A0AAN8KXV7_9TELE</name>
<evidence type="ECO:0000256" key="7">
    <source>
        <dbReference type="ARBA" id="ARBA00022837"/>
    </source>
</evidence>
<dbReference type="GO" id="GO:0012506">
    <property type="term" value="C:vesicle membrane"/>
    <property type="evidence" value="ECO:0007669"/>
    <property type="project" value="TreeGrafter"/>
</dbReference>
<organism evidence="14 15">
    <name type="scientific">Coregonus suidteri</name>
    <dbReference type="NCBI Taxonomy" id="861788"/>
    <lineage>
        <taxon>Eukaryota</taxon>
        <taxon>Metazoa</taxon>
        <taxon>Chordata</taxon>
        <taxon>Craniata</taxon>
        <taxon>Vertebrata</taxon>
        <taxon>Euteleostomi</taxon>
        <taxon>Actinopterygii</taxon>
        <taxon>Neopterygii</taxon>
        <taxon>Teleostei</taxon>
        <taxon>Protacanthopterygii</taxon>
        <taxon>Salmoniformes</taxon>
        <taxon>Salmonidae</taxon>
        <taxon>Coregoninae</taxon>
        <taxon>Coregonus</taxon>
    </lineage>
</organism>
<dbReference type="PANTHER" id="PTHR10502">
    <property type="entry name" value="ANNEXIN"/>
    <property type="match status" value="1"/>
</dbReference>
<dbReference type="SUPFAM" id="SSF47874">
    <property type="entry name" value="Annexin"/>
    <property type="match status" value="1"/>
</dbReference>
<dbReference type="FunFam" id="1.10.220.10:FF:000001">
    <property type="entry name" value="Annexin"/>
    <property type="match status" value="1"/>
</dbReference>
<dbReference type="GO" id="GO:0005737">
    <property type="term" value="C:cytoplasm"/>
    <property type="evidence" value="ECO:0007669"/>
    <property type="project" value="TreeGrafter"/>
</dbReference>
<keyword evidence="8" id="KW-0084">Basement membrane</keyword>
<comment type="subcellular location">
    <subcellularLocation>
        <location evidence="1">Secreted</location>
        <location evidence="1">Extracellular space</location>
        <location evidence="1">Extracellular matrix</location>
        <location evidence="1">Basement membrane</location>
    </subcellularLocation>
</comment>
<sequence length="404" mass="45652">MNALCLFIIGVASPFKTEACDRHRQRKADHTRKEEAYGEEEEEEEEDRGGSLGVSQDLFCTLRDFTMALVSEFLGQLTLNFGGESEPKFPTVVAAGDFDPAKDAARIETAVKTKGVDEQTIIDILTRRSYSQRREIAFEYEKRSKKDMITALKGALSGSLEAVILGLMKSTAQYDASEIKGSIKGLGTDEETLIEMVCSRSADELVEIKRVYKELFKKELEKDVAGDTSGDFKGLLMALVQAKRDEPSNIVDYEKIDQDARALYEAGVKRKGTDVATWITIMSERSVPHLQKVFDRYKSYSPYDMQESIRKEVKGDLEKSFLTLVECFENKQQYFANRLSEAMKGKSAKEKVVTRIIVSRCEVDLMKIRTEFKKLNQKSLYQTITEHTKGDYQKVLLSLCGGDD</sequence>
<evidence type="ECO:0000256" key="12">
    <source>
        <dbReference type="SAM" id="MobiDB-lite"/>
    </source>
</evidence>
<dbReference type="InterPro" id="IPR037104">
    <property type="entry name" value="Annexin_sf"/>
</dbReference>
<evidence type="ECO:0000256" key="3">
    <source>
        <dbReference type="ARBA" id="ARBA00022525"/>
    </source>
</evidence>
<evidence type="ECO:0000256" key="1">
    <source>
        <dbReference type="ARBA" id="ARBA00004302"/>
    </source>
</evidence>
<dbReference type="FunFam" id="1.10.220.10:FF:000007">
    <property type="entry name" value="Annexin"/>
    <property type="match status" value="1"/>
</dbReference>
<comment type="similarity">
    <text evidence="2 11">Belongs to the annexin family.</text>
</comment>
<dbReference type="InterPro" id="IPR002389">
    <property type="entry name" value="ANX2"/>
</dbReference>
<dbReference type="Proteomes" id="UP001356427">
    <property type="component" value="Unassembled WGS sequence"/>
</dbReference>
<keyword evidence="5" id="KW-0597">Phosphoprotein</keyword>
<dbReference type="InterPro" id="IPR001464">
    <property type="entry name" value="Annexin"/>
</dbReference>
<dbReference type="FunFam" id="1.10.220.10:FF:000003">
    <property type="entry name" value="Annexin"/>
    <property type="match status" value="1"/>
</dbReference>
<dbReference type="PRINTS" id="PR00198">
    <property type="entry name" value="ANNEXINII"/>
</dbReference>
<evidence type="ECO:0000313" key="14">
    <source>
        <dbReference type="EMBL" id="KAK6294025.1"/>
    </source>
</evidence>
<evidence type="ECO:0000256" key="5">
    <source>
        <dbReference type="ARBA" id="ARBA00022553"/>
    </source>
</evidence>
<dbReference type="InterPro" id="IPR018252">
    <property type="entry name" value="Annexin_repeat_CS"/>
</dbReference>
<evidence type="ECO:0000256" key="2">
    <source>
        <dbReference type="ARBA" id="ARBA00007831"/>
    </source>
</evidence>
<dbReference type="Gene3D" id="1.10.220.10">
    <property type="entry name" value="Annexin"/>
    <property type="match status" value="4"/>
</dbReference>